<dbReference type="GO" id="GO:0042393">
    <property type="term" value="F:histone binding"/>
    <property type="evidence" value="ECO:0007669"/>
    <property type="project" value="InterPro"/>
</dbReference>
<proteinExistence type="predicted"/>
<feature type="compositionally biased region" description="Low complexity" evidence="1">
    <location>
        <begin position="52"/>
        <end position="69"/>
    </location>
</feature>
<feature type="compositionally biased region" description="Basic and acidic residues" evidence="1">
    <location>
        <begin position="407"/>
        <end position="430"/>
    </location>
</feature>
<dbReference type="STRING" id="139825.A0A401GRS3"/>
<dbReference type="AlphaFoldDB" id="A0A401GRS3"/>
<feature type="compositionally biased region" description="Low complexity" evidence="1">
    <location>
        <begin position="885"/>
        <end position="904"/>
    </location>
</feature>
<dbReference type="RefSeq" id="XP_027615845.1">
    <property type="nucleotide sequence ID" value="XM_027760044.1"/>
</dbReference>
<feature type="compositionally biased region" description="Low complexity" evidence="1">
    <location>
        <begin position="799"/>
        <end position="812"/>
    </location>
</feature>
<feature type="compositionally biased region" description="Basic residues" evidence="1">
    <location>
        <begin position="38"/>
        <end position="51"/>
    </location>
</feature>
<dbReference type="GO" id="GO:0005634">
    <property type="term" value="C:nucleus"/>
    <property type="evidence" value="ECO:0007669"/>
    <property type="project" value="InterPro"/>
</dbReference>
<feature type="region of interest" description="Disordered" evidence="1">
    <location>
        <begin position="493"/>
        <end position="692"/>
    </location>
</feature>
<evidence type="ECO:0000256" key="1">
    <source>
        <dbReference type="SAM" id="MobiDB-lite"/>
    </source>
</evidence>
<evidence type="ECO:0000313" key="2">
    <source>
        <dbReference type="EMBL" id="GBE84932.1"/>
    </source>
</evidence>
<organism evidence="2 3">
    <name type="scientific">Sparassis crispa</name>
    <dbReference type="NCBI Taxonomy" id="139825"/>
    <lineage>
        <taxon>Eukaryota</taxon>
        <taxon>Fungi</taxon>
        <taxon>Dikarya</taxon>
        <taxon>Basidiomycota</taxon>
        <taxon>Agaricomycotina</taxon>
        <taxon>Agaricomycetes</taxon>
        <taxon>Polyporales</taxon>
        <taxon>Sparassidaceae</taxon>
        <taxon>Sparassis</taxon>
    </lineage>
</organism>
<keyword evidence="3" id="KW-1185">Reference proteome</keyword>
<feature type="compositionally biased region" description="Basic and acidic residues" evidence="1">
    <location>
        <begin position="511"/>
        <end position="526"/>
    </location>
</feature>
<gene>
    <name evidence="2" type="ORF">SCP_0701140</name>
</gene>
<dbReference type="Proteomes" id="UP000287166">
    <property type="component" value="Unassembled WGS sequence"/>
</dbReference>
<feature type="compositionally biased region" description="Polar residues" evidence="1">
    <location>
        <begin position="579"/>
        <end position="588"/>
    </location>
</feature>
<feature type="compositionally biased region" description="Acidic residues" evidence="1">
    <location>
        <begin position="235"/>
        <end position="257"/>
    </location>
</feature>
<feature type="compositionally biased region" description="Basic residues" evidence="1">
    <location>
        <begin position="358"/>
        <end position="370"/>
    </location>
</feature>
<accession>A0A401GRS3</accession>
<evidence type="ECO:0000313" key="3">
    <source>
        <dbReference type="Proteomes" id="UP000287166"/>
    </source>
</evidence>
<feature type="compositionally biased region" description="Acidic residues" evidence="1">
    <location>
        <begin position="292"/>
        <end position="306"/>
    </location>
</feature>
<name>A0A401GRS3_9APHY</name>
<dbReference type="GeneID" id="38781849"/>
<feature type="compositionally biased region" description="Basic and acidic residues" evidence="1">
    <location>
        <begin position="834"/>
        <end position="869"/>
    </location>
</feature>
<feature type="compositionally biased region" description="Basic residues" evidence="1">
    <location>
        <begin position="817"/>
        <end position="831"/>
    </location>
</feature>
<reference evidence="2 3" key="1">
    <citation type="journal article" date="2018" name="Sci. Rep.">
        <title>Genome sequence of the cauliflower mushroom Sparassis crispa (Hanabiratake) and its association with beneficial usage.</title>
        <authorList>
            <person name="Kiyama R."/>
            <person name="Furutani Y."/>
            <person name="Kawaguchi K."/>
            <person name="Nakanishi T."/>
        </authorList>
    </citation>
    <scope>NUCLEOTIDE SEQUENCE [LARGE SCALE GENOMIC DNA]</scope>
</reference>
<dbReference type="InterPro" id="IPR018465">
    <property type="entry name" value="Scm3/HJURP"/>
</dbReference>
<dbReference type="EMBL" id="BFAD01000007">
    <property type="protein sequence ID" value="GBE84932.1"/>
    <property type="molecule type" value="Genomic_DNA"/>
</dbReference>
<feature type="compositionally biased region" description="Low complexity" evidence="1">
    <location>
        <begin position="755"/>
        <end position="769"/>
    </location>
</feature>
<feature type="region of interest" description="Disordered" evidence="1">
    <location>
        <begin position="792"/>
        <end position="956"/>
    </location>
</feature>
<dbReference type="InParanoid" id="A0A401GRS3"/>
<feature type="region of interest" description="Disordered" evidence="1">
    <location>
        <begin position="20"/>
        <end position="75"/>
    </location>
</feature>
<dbReference type="OrthoDB" id="2420608at2759"/>
<comment type="caution">
    <text evidence="2">The sequence shown here is derived from an EMBL/GenBank/DDBJ whole genome shotgun (WGS) entry which is preliminary data.</text>
</comment>
<protein>
    <submittedName>
        <fullName evidence="2">Uncharacterized protein</fullName>
    </submittedName>
</protein>
<feature type="compositionally biased region" description="Polar residues" evidence="1">
    <location>
        <begin position="371"/>
        <end position="399"/>
    </location>
</feature>
<feature type="region of interest" description="Disordered" evidence="1">
    <location>
        <begin position="724"/>
        <end position="773"/>
    </location>
</feature>
<feature type="region of interest" description="Disordered" evidence="1">
    <location>
        <begin position="235"/>
        <end position="462"/>
    </location>
</feature>
<sequence>MGEPPGFVAQKDLAHRGHALITPSASPPVSRLLFPSYARKRDRPPTTKRPRLSSTPSSSLSKSTRSTSTYEEQKAIVQERSATSIDRLKNVWDQLEERYSRPVEDDDIIDLFNHKILTDRGAIRGSSKAYEMGLLADDARLSDANDANSEGGGAETEFDDVDELDAFTPSAKIWDELKLEKEKLNIPPVQDENPTDAQHLQEFLEAERRRKEQYGDIDEEEVDFRLRFFASASNDEEWCDTSDEADCYEDTDADEQLGEGSLSDLGHSEDEKDDDDFSAAQHKTKASRVPLDEESEDELATWDIDESTPVPRVAHPSVPPAHVIDLTESPPISLRPAKHGRSKSLAREKSMPPSPSRFRSKSRARSKTPARTKTAPTRSPSPTRVAQLFTPPQSSSSAIEGTPGVRGFDDLPRPSPRARPEPKSRRKDLPSDTPPVAGPSSHAEVPIPTWDTPLPRPKIVKKALRPRLIPEVVIITKSSRTGLAKKVSKDAVDIHANGEDDEEPALQTRIPRKDKGKGREVIDPDAVHNLLNQRERPATPSKSAAAKGTRTAVEVLDHDKSPKITVPSSSRGRKRKRVISSSSLSGQSTREEPDTAPVVTTPRRRRGTIAELRSHSSSAISRTKRAVSEQPGDGSDFDPGHDAQGSSRGDYHDRRSSSSAPHPFMHPHPQPHTPYRNSRHPQYPPIPPIQDPQAQYQIAQAIQHLSYLMNAAIGIPPGQGFPDSYSPQYLGHPPPWPPYTPTHTRHRSRQPQLFGSPSSGVGASGSSSSAFTTPMHKHHAYPYGFDPSFSGATLPPSSPISSPEPSSPISPIDRGKSIARARSKSRGRRVSFKLTDDDRPLPPTPRDDSADDDPRERTASQSRQGRDSKPAMTSALRAKAKGRNTAQTLSTGSSTSASAKGKSLAQHDDSDAEEDTVKSSSGNRGRRLERGRTPAPPSQRERGASARAKSRGPGKD</sequence>
<dbReference type="Pfam" id="PF10384">
    <property type="entry name" value="Scm3"/>
    <property type="match status" value="1"/>
</dbReference>